<feature type="region of interest" description="Disordered" evidence="1">
    <location>
        <begin position="68"/>
        <end position="112"/>
    </location>
</feature>
<comment type="caution">
    <text evidence="2">The sequence shown here is derived from an EMBL/GenBank/DDBJ whole genome shotgun (WGS) entry which is preliminary data.</text>
</comment>
<dbReference type="EMBL" id="JAGIZB010000006">
    <property type="protein sequence ID" value="MBP0444784.1"/>
    <property type="molecule type" value="Genomic_DNA"/>
</dbReference>
<evidence type="ECO:0000313" key="3">
    <source>
        <dbReference type="Proteomes" id="UP000681594"/>
    </source>
</evidence>
<reference evidence="2 3" key="1">
    <citation type="submission" date="2021-03" db="EMBL/GenBank/DDBJ databases">
        <authorList>
            <person name="So Y."/>
        </authorList>
    </citation>
    <scope>NUCLEOTIDE SEQUENCE [LARGE SCALE GENOMIC DNA]</scope>
    <source>
        <strain evidence="2 3">SSH11</strain>
    </source>
</reference>
<evidence type="ECO:0000256" key="1">
    <source>
        <dbReference type="SAM" id="MobiDB-lite"/>
    </source>
</evidence>
<gene>
    <name evidence="2" type="ORF">J8J14_08300</name>
</gene>
<name>A0ABS4ACQ3_9PROT</name>
<keyword evidence="3" id="KW-1185">Reference proteome</keyword>
<sequence length="129" mass="12697">MPGGMEGAGGQEGIQPGGTGGLAGQANPGTGCGGAQFRIHWAEAAAQAAISSGSMAIAAISPCQRAIQSAASRARSGASSEPISLDEPVFSEPFMHSPAGIPDPAPQGPGGRAWGASVAKLFRSAAWRV</sequence>
<feature type="compositionally biased region" description="Low complexity" evidence="1">
    <location>
        <begin position="68"/>
        <end position="80"/>
    </location>
</feature>
<accession>A0ABS4ACQ3</accession>
<feature type="region of interest" description="Disordered" evidence="1">
    <location>
        <begin position="1"/>
        <end position="34"/>
    </location>
</feature>
<organism evidence="2 3">
    <name type="scientific">Pararoseomonas baculiformis</name>
    <dbReference type="NCBI Taxonomy" id="2820812"/>
    <lineage>
        <taxon>Bacteria</taxon>
        <taxon>Pseudomonadati</taxon>
        <taxon>Pseudomonadota</taxon>
        <taxon>Alphaproteobacteria</taxon>
        <taxon>Acetobacterales</taxon>
        <taxon>Acetobacteraceae</taxon>
        <taxon>Pararoseomonas</taxon>
    </lineage>
</organism>
<proteinExistence type="predicted"/>
<evidence type="ECO:0000313" key="2">
    <source>
        <dbReference type="EMBL" id="MBP0444784.1"/>
    </source>
</evidence>
<dbReference type="Proteomes" id="UP000681594">
    <property type="component" value="Unassembled WGS sequence"/>
</dbReference>
<feature type="compositionally biased region" description="Gly residues" evidence="1">
    <location>
        <begin position="1"/>
        <end position="23"/>
    </location>
</feature>
<protein>
    <submittedName>
        <fullName evidence="2">Uncharacterized protein</fullName>
    </submittedName>
</protein>